<evidence type="ECO:0000256" key="2">
    <source>
        <dbReference type="ARBA" id="ARBA00022527"/>
    </source>
</evidence>
<evidence type="ECO:0000256" key="5">
    <source>
        <dbReference type="ARBA" id="ARBA00022777"/>
    </source>
</evidence>
<dbReference type="PROSITE" id="PS00108">
    <property type="entry name" value="PROTEIN_KINASE_ST"/>
    <property type="match status" value="1"/>
</dbReference>
<dbReference type="Pfam" id="PF00069">
    <property type="entry name" value="Pkinase"/>
    <property type="match status" value="1"/>
</dbReference>
<dbReference type="PANTHER" id="PTHR24356">
    <property type="entry name" value="SERINE/THREONINE-PROTEIN KINASE"/>
    <property type="match status" value="1"/>
</dbReference>
<gene>
    <name evidence="11" type="ORF">EWM64_g3757</name>
</gene>
<keyword evidence="12" id="KW-1185">Reference proteome</keyword>
<evidence type="ECO:0000256" key="1">
    <source>
        <dbReference type="ARBA" id="ARBA00012513"/>
    </source>
</evidence>
<dbReference type="OrthoDB" id="4062651at2759"/>
<comment type="catalytic activity">
    <reaction evidence="7">
        <text>L-threonyl-[protein] + ATP = O-phospho-L-threonyl-[protein] + ADP + H(+)</text>
        <dbReference type="Rhea" id="RHEA:46608"/>
        <dbReference type="Rhea" id="RHEA-COMP:11060"/>
        <dbReference type="Rhea" id="RHEA-COMP:11605"/>
        <dbReference type="ChEBI" id="CHEBI:15378"/>
        <dbReference type="ChEBI" id="CHEBI:30013"/>
        <dbReference type="ChEBI" id="CHEBI:30616"/>
        <dbReference type="ChEBI" id="CHEBI:61977"/>
        <dbReference type="ChEBI" id="CHEBI:456216"/>
        <dbReference type="EC" id="2.7.11.1"/>
    </reaction>
</comment>
<evidence type="ECO:0000256" key="8">
    <source>
        <dbReference type="ARBA" id="ARBA00048679"/>
    </source>
</evidence>
<dbReference type="AlphaFoldDB" id="A0A4Z0A1S4"/>
<comment type="caution">
    <text evidence="11">The sequence shown here is derived from an EMBL/GenBank/DDBJ whole genome shotgun (WGS) entry which is preliminary data.</text>
</comment>
<protein>
    <recommendedName>
        <fullName evidence="1">non-specific serine/threonine protein kinase</fullName>
        <ecNumber evidence="1">2.7.11.1</ecNumber>
    </recommendedName>
</protein>
<dbReference type="STRING" id="135208.A0A4Z0A1S4"/>
<dbReference type="SMART" id="SM00220">
    <property type="entry name" value="S_TKc"/>
    <property type="match status" value="1"/>
</dbReference>
<accession>A0A4Z0A1S4</accession>
<dbReference type="GO" id="GO:0005524">
    <property type="term" value="F:ATP binding"/>
    <property type="evidence" value="ECO:0007669"/>
    <property type="project" value="UniProtKB-KW"/>
</dbReference>
<keyword evidence="4" id="KW-0547">Nucleotide-binding</keyword>
<dbReference type="PROSITE" id="PS50011">
    <property type="entry name" value="PROTEIN_KINASE_DOM"/>
    <property type="match status" value="1"/>
</dbReference>
<feature type="region of interest" description="Disordered" evidence="9">
    <location>
        <begin position="50"/>
        <end position="69"/>
    </location>
</feature>
<dbReference type="GO" id="GO:0035556">
    <property type="term" value="P:intracellular signal transduction"/>
    <property type="evidence" value="ECO:0007669"/>
    <property type="project" value="TreeGrafter"/>
</dbReference>
<dbReference type="Gene3D" id="1.10.510.10">
    <property type="entry name" value="Transferase(Phosphotransferase) domain 1"/>
    <property type="match status" value="1"/>
</dbReference>
<dbReference type="SUPFAM" id="SSF56112">
    <property type="entry name" value="Protein kinase-like (PK-like)"/>
    <property type="match status" value="1"/>
</dbReference>
<evidence type="ECO:0000256" key="7">
    <source>
        <dbReference type="ARBA" id="ARBA00047899"/>
    </source>
</evidence>
<feature type="domain" description="Protein kinase" evidence="10">
    <location>
        <begin position="116"/>
        <end position="383"/>
    </location>
</feature>
<dbReference type="InterPro" id="IPR000719">
    <property type="entry name" value="Prot_kinase_dom"/>
</dbReference>
<dbReference type="GO" id="GO:0004674">
    <property type="term" value="F:protein serine/threonine kinase activity"/>
    <property type="evidence" value="ECO:0007669"/>
    <property type="project" value="UniProtKB-KW"/>
</dbReference>
<dbReference type="EC" id="2.7.11.1" evidence="1"/>
<sequence length="474" mass="53544">MSFSIRSVRQHFTNLIANATSRRTHDANASSGSLEHSSLASSSRASSPVFSSECDSVPSSPSASASSLPRTPEVAQLVLPIASQVKGADEWWDGDDVFNPVYTPPPKAPHLSMKDFRVLEPNGIGTYAKVVTAKAVATGRLYCLKVMDKDRVAKKESVRRALTELQACMRMSEHDYSSHLVEALASFEDRTKLFTVMPLYGCDLQTVIDVKLDVKFVKRWSFQAAMGTAALHQMGIVHMDIKPANLLLDHDSNVRIADFGHAYVHPSAPLLREDKSVNIPTDIGTFEYGSQDRWLHGYVNQMTDYWSLGVILCRLASPWANLWPFYDYEDYVQYCQDESVNTVEYWYSNFWVDEDLAPVLSGLLHTDPNMRWDLGDLAKCKYYEEQVRQELELEERIALVGNGVMPYLNGTIPYATYDDPSIEYRPDEANPEYESEVRGGWTESDSEILGDFRWINPRGPWKDWNFVSPDTESG</sequence>
<comment type="catalytic activity">
    <reaction evidence="8">
        <text>L-seryl-[protein] + ATP = O-phospho-L-seryl-[protein] + ADP + H(+)</text>
        <dbReference type="Rhea" id="RHEA:17989"/>
        <dbReference type="Rhea" id="RHEA-COMP:9863"/>
        <dbReference type="Rhea" id="RHEA-COMP:11604"/>
        <dbReference type="ChEBI" id="CHEBI:15378"/>
        <dbReference type="ChEBI" id="CHEBI:29999"/>
        <dbReference type="ChEBI" id="CHEBI:30616"/>
        <dbReference type="ChEBI" id="CHEBI:83421"/>
        <dbReference type="ChEBI" id="CHEBI:456216"/>
        <dbReference type="EC" id="2.7.11.1"/>
    </reaction>
</comment>
<name>A0A4Z0A1S4_9AGAM</name>
<dbReference type="Proteomes" id="UP000298061">
    <property type="component" value="Unassembled WGS sequence"/>
</dbReference>
<dbReference type="InterPro" id="IPR008271">
    <property type="entry name" value="Ser/Thr_kinase_AS"/>
</dbReference>
<keyword evidence="6" id="KW-0067">ATP-binding</keyword>
<feature type="compositionally biased region" description="Low complexity" evidence="9">
    <location>
        <begin position="50"/>
        <end position="67"/>
    </location>
</feature>
<keyword evidence="5" id="KW-0418">Kinase</keyword>
<organism evidence="11 12">
    <name type="scientific">Hericium alpestre</name>
    <dbReference type="NCBI Taxonomy" id="135208"/>
    <lineage>
        <taxon>Eukaryota</taxon>
        <taxon>Fungi</taxon>
        <taxon>Dikarya</taxon>
        <taxon>Basidiomycota</taxon>
        <taxon>Agaricomycotina</taxon>
        <taxon>Agaricomycetes</taxon>
        <taxon>Russulales</taxon>
        <taxon>Hericiaceae</taxon>
        <taxon>Hericium</taxon>
    </lineage>
</organism>
<evidence type="ECO:0000313" key="12">
    <source>
        <dbReference type="Proteomes" id="UP000298061"/>
    </source>
</evidence>
<evidence type="ECO:0000313" key="11">
    <source>
        <dbReference type="EMBL" id="TFY80257.1"/>
    </source>
</evidence>
<reference evidence="11 12" key="1">
    <citation type="submission" date="2019-02" db="EMBL/GenBank/DDBJ databases">
        <title>Genome sequencing of the rare red list fungi Hericium alpestre (H. flagellum).</title>
        <authorList>
            <person name="Buettner E."/>
            <person name="Kellner H."/>
        </authorList>
    </citation>
    <scope>NUCLEOTIDE SEQUENCE [LARGE SCALE GENOMIC DNA]</scope>
    <source>
        <strain evidence="11 12">DSM 108284</strain>
    </source>
</reference>
<keyword evidence="2" id="KW-0723">Serine/threonine-protein kinase</keyword>
<evidence type="ECO:0000256" key="4">
    <source>
        <dbReference type="ARBA" id="ARBA00022741"/>
    </source>
</evidence>
<evidence type="ECO:0000256" key="6">
    <source>
        <dbReference type="ARBA" id="ARBA00022840"/>
    </source>
</evidence>
<proteinExistence type="predicted"/>
<dbReference type="InterPro" id="IPR011009">
    <property type="entry name" value="Kinase-like_dom_sf"/>
</dbReference>
<dbReference type="Gene3D" id="3.30.200.20">
    <property type="entry name" value="Phosphorylase Kinase, domain 1"/>
    <property type="match status" value="1"/>
</dbReference>
<evidence type="ECO:0000259" key="10">
    <source>
        <dbReference type="PROSITE" id="PS50011"/>
    </source>
</evidence>
<dbReference type="EMBL" id="SFCI01000366">
    <property type="protein sequence ID" value="TFY80257.1"/>
    <property type="molecule type" value="Genomic_DNA"/>
</dbReference>
<evidence type="ECO:0000256" key="3">
    <source>
        <dbReference type="ARBA" id="ARBA00022679"/>
    </source>
</evidence>
<evidence type="ECO:0000256" key="9">
    <source>
        <dbReference type="SAM" id="MobiDB-lite"/>
    </source>
</evidence>
<dbReference type="PANTHER" id="PTHR24356:SF407">
    <property type="entry name" value="RAC SERINE_THREONINE-PROTEIN KINASE"/>
    <property type="match status" value="1"/>
</dbReference>
<dbReference type="InterPro" id="IPR050236">
    <property type="entry name" value="Ser_Thr_kinase_AGC"/>
</dbReference>
<keyword evidence="3" id="KW-0808">Transferase</keyword>
<dbReference type="CDD" id="cd00180">
    <property type="entry name" value="PKc"/>
    <property type="match status" value="1"/>
</dbReference>